<accession>A0A1B6DSL0</accession>
<evidence type="ECO:0000256" key="1">
    <source>
        <dbReference type="SAM" id="MobiDB-lite"/>
    </source>
</evidence>
<gene>
    <name evidence="2" type="ORF">g.44938</name>
</gene>
<organism evidence="2">
    <name type="scientific">Clastoptera arizonana</name>
    <name type="common">Arizona spittle bug</name>
    <dbReference type="NCBI Taxonomy" id="38151"/>
    <lineage>
        <taxon>Eukaryota</taxon>
        <taxon>Metazoa</taxon>
        <taxon>Ecdysozoa</taxon>
        <taxon>Arthropoda</taxon>
        <taxon>Hexapoda</taxon>
        <taxon>Insecta</taxon>
        <taxon>Pterygota</taxon>
        <taxon>Neoptera</taxon>
        <taxon>Paraneoptera</taxon>
        <taxon>Hemiptera</taxon>
        <taxon>Auchenorrhyncha</taxon>
        <taxon>Cercopoidea</taxon>
        <taxon>Clastopteridae</taxon>
        <taxon>Clastoptera</taxon>
    </lineage>
</organism>
<evidence type="ECO:0000313" key="2">
    <source>
        <dbReference type="EMBL" id="JAS28619.1"/>
    </source>
</evidence>
<name>A0A1B6DSL0_9HEMI</name>
<feature type="non-terminal residue" evidence="2">
    <location>
        <position position="1"/>
    </location>
</feature>
<feature type="compositionally biased region" description="Polar residues" evidence="1">
    <location>
        <begin position="71"/>
        <end position="85"/>
    </location>
</feature>
<feature type="region of interest" description="Disordered" evidence="1">
    <location>
        <begin position="26"/>
        <end position="119"/>
    </location>
</feature>
<reference evidence="2" key="1">
    <citation type="submission" date="2015-12" db="EMBL/GenBank/DDBJ databases">
        <title>De novo transcriptome assembly of four potential Pierce s Disease insect vectors from Arizona vineyards.</title>
        <authorList>
            <person name="Tassone E.E."/>
        </authorList>
    </citation>
    <scope>NUCLEOTIDE SEQUENCE</scope>
</reference>
<dbReference type="EMBL" id="GEDC01008679">
    <property type="protein sequence ID" value="JAS28619.1"/>
    <property type="molecule type" value="Transcribed_RNA"/>
</dbReference>
<protein>
    <submittedName>
        <fullName evidence="2">Uncharacterized protein</fullName>
    </submittedName>
</protein>
<proteinExistence type="predicted"/>
<dbReference type="AlphaFoldDB" id="A0A1B6DSL0"/>
<sequence length="119" mass="12905">GKKISHATITHVIHTEDEFTFLRGRFPQKVGGGKNPKRIRETSCPQSKELSESGLAEPKAKRPRGGGKRIVQTNGGESSAGTSNGDPILETTKEENNEIGEIVGNEPQQPKQGWNCDIV</sequence>